<dbReference type="PIRSF" id="PIRSF000332">
    <property type="entry name" value="FMO"/>
    <property type="match status" value="1"/>
</dbReference>
<sequence>VCVIGAGSAGLVAARELRKEGLHVVVFEKNHDVGGQWLYDPNVDDDENLYGLCNVHSSVYASLRVASPREIMGFTDFPFTIKEEGDARRYPGHAEIQSYISDFCETFKLRDMIEFNTLVEKVEMLDVKKWLVRRSKGKKAVVEDVFDAVVVATGHYSQPKLPKISGMELWNRKQMHSHNYRVPDPFKNEIVVIVGSSLSARDISMELVNVAKEIHISARSPTGISPGFFGFISKNLNVHLHPEISSLAGGGRVWFIDGSSLIADRIIYCTGYTYSFPFLDTKGMVEVNDHRVEALYEHIFPPALAPSLSFVGIPKKVIGFPFFECQAKWIARVLSGKATLPTCDDMMESVRERYRSLEAAGIPKANTHDIGEFEYCDGFADMVGFPRLEEWRKHLCITSIVRGEMEPESYRESYEDDDEMLQVAYSSPHF</sequence>
<feature type="non-terminal residue" evidence="8">
    <location>
        <position position="1"/>
    </location>
</feature>
<reference evidence="8 9" key="1">
    <citation type="journal article" date="2013" name="BMC Genomics">
        <title>The miniature genome of a carnivorous plant Genlisea aurea contains a low number of genes and short non-coding sequences.</title>
        <authorList>
            <person name="Leushkin E.V."/>
            <person name="Sutormin R.A."/>
            <person name="Nabieva E.R."/>
            <person name="Penin A.A."/>
            <person name="Kondrashov A.S."/>
            <person name="Logacheva M.D."/>
        </authorList>
    </citation>
    <scope>NUCLEOTIDE SEQUENCE [LARGE SCALE GENOMIC DNA]</scope>
</reference>
<keyword evidence="5" id="KW-0521">NADP</keyword>
<dbReference type="GO" id="GO:0050661">
    <property type="term" value="F:NADP binding"/>
    <property type="evidence" value="ECO:0007669"/>
    <property type="project" value="InterPro"/>
</dbReference>
<gene>
    <name evidence="8" type="ORF">M569_12678</name>
</gene>
<evidence type="ECO:0000313" key="9">
    <source>
        <dbReference type="Proteomes" id="UP000015453"/>
    </source>
</evidence>
<dbReference type="FunFam" id="3.50.50.60:FF:000147">
    <property type="entry name" value="Flavin-containing monooxygenase"/>
    <property type="match status" value="1"/>
</dbReference>
<evidence type="ECO:0000256" key="4">
    <source>
        <dbReference type="ARBA" id="ARBA00022827"/>
    </source>
</evidence>
<dbReference type="Pfam" id="PF00743">
    <property type="entry name" value="FMO-like"/>
    <property type="match status" value="2"/>
</dbReference>
<evidence type="ECO:0000313" key="8">
    <source>
        <dbReference type="EMBL" id="EPS62115.1"/>
    </source>
</evidence>
<keyword evidence="4" id="KW-0274">FAD</keyword>
<keyword evidence="3" id="KW-0285">Flavoprotein</keyword>
<proteinExistence type="inferred from homology"/>
<comment type="cofactor">
    <cofactor evidence="1">
        <name>FAD</name>
        <dbReference type="ChEBI" id="CHEBI:57692"/>
    </cofactor>
</comment>
<dbReference type="AlphaFoldDB" id="S8C5M0"/>
<comment type="function">
    <text evidence="7">Catalyzes the conversion of methylthioalkyl glucosinolates of any chain length into methylsulfinylalkyl glucosinolates.</text>
</comment>
<comment type="similarity">
    <text evidence="2">Belongs to the FMO family.</text>
</comment>
<dbReference type="GO" id="GO:0004499">
    <property type="term" value="F:N,N-dimethylaniline monooxygenase activity"/>
    <property type="evidence" value="ECO:0007669"/>
    <property type="project" value="InterPro"/>
</dbReference>
<comment type="caution">
    <text evidence="8">The sequence shown here is derived from an EMBL/GenBank/DDBJ whole genome shotgun (WGS) entry which is preliminary data.</text>
</comment>
<dbReference type="InterPro" id="IPR000960">
    <property type="entry name" value="Flavin_mOase"/>
</dbReference>
<keyword evidence="6" id="KW-0560">Oxidoreductase</keyword>
<evidence type="ECO:0000256" key="6">
    <source>
        <dbReference type="ARBA" id="ARBA00023002"/>
    </source>
</evidence>
<evidence type="ECO:0000256" key="7">
    <source>
        <dbReference type="ARBA" id="ARBA00058243"/>
    </source>
</evidence>
<dbReference type="PANTHER" id="PTHR23023">
    <property type="entry name" value="DIMETHYLANILINE MONOOXYGENASE"/>
    <property type="match status" value="1"/>
</dbReference>
<evidence type="ECO:0000256" key="1">
    <source>
        <dbReference type="ARBA" id="ARBA00001974"/>
    </source>
</evidence>
<organism evidence="8 9">
    <name type="scientific">Genlisea aurea</name>
    <dbReference type="NCBI Taxonomy" id="192259"/>
    <lineage>
        <taxon>Eukaryota</taxon>
        <taxon>Viridiplantae</taxon>
        <taxon>Streptophyta</taxon>
        <taxon>Embryophyta</taxon>
        <taxon>Tracheophyta</taxon>
        <taxon>Spermatophyta</taxon>
        <taxon>Magnoliopsida</taxon>
        <taxon>eudicotyledons</taxon>
        <taxon>Gunneridae</taxon>
        <taxon>Pentapetalae</taxon>
        <taxon>asterids</taxon>
        <taxon>lamiids</taxon>
        <taxon>Lamiales</taxon>
        <taxon>Lentibulariaceae</taxon>
        <taxon>Genlisea</taxon>
    </lineage>
</organism>
<dbReference type="InterPro" id="IPR020946">
    <property type="entry name" value="Flavin_mOase-like"/>
</dbReference>
<dbReference type="InterPro" id="IPR036188">
    <property type="entry name" value="FAD/NAD-bd_sf"/>
</dbReference>
<dbReference type="InterPro" id="IPR050346">
    <property type="entry name" value="FMO-like"/>
</dbReference>
<name>S8C5M0_9LAMI</name>
<dbReference type="GO" id="GO:0050660">
    <property type="term" value="F:flavin adenine dinucleotide binding"/>
    <property type="evidence" value="ECO:0007669"/>
    <property type="project" value="InterPro"/>
</dbReference>
<evidence type="ECO:0000256" key="5">
    <source>
        <dbReference type="ARBA" id="ARBA00022857"/>
    </source>
</evidence>
<dbReference type="SUPFAM" id="SSF51905">
    <property type="entry name" value="FAD/NAD(P)-binding domain"/>
    <property type="match status" value="2"/>
</dbReference>
<dbReference type="EMBL" id="AUSU01006387">
    <property type="protein sequence ID" value="EPS62115.1"/>
    <property type="molecule type" value="Genomic_DNA"/>
</dbReference>
<evidence type="ECO:0008006" key="10">
    <source>
        <dbReference type="Google" id="ProtNLM"/>
    </source>
</evidence>
<dbReference type="PRINTS" id="PR00370">
    <property type="entry name" value="FMOXYGENASE"/>
</dbReference>
<keyword evidence="9" id="KW-1185">Reference proteome</keyword>
<evidence type="ECO:0000256" key="2">
    <source>
        <dbReference type="ARBA" id="ARBA00009183"/>
    </source>
</evidence>
<protein>
    <recommendedName>
        <fullName evidence="10">Flavin-containing monooxygenase</fullName>
    </recommendedName>
</protein>
<accession>S8C5M0</accession>
<feature type="non-terminal residue" evidence="8">
    <location>
        <position position="430"/>
    </location>
</feature>
<dbReference type="Proteomes" id="UP000015453">
    <property type="component" value="Unassembled WGS sequence"/>
</dbReference>
<dbReference type="Gene3D" id="3.50.50.60">
    <property type="entry name" value="FAD/NAD(P)-binding domain"/>
    <property type="match status" value="2"/>
</dbReference>
<dbReference type="OrthoDB" id="66881at2759"/>
<evidence type="ECO:0000256" key="3">
    <source>
        <dbReference type="ARBA" id="ARBA00022630"/>
    </source>
</evidence>